<protein>
    <submittedName>
        <fullName evidence="1">Uncharacterized protein</fullName>
    </submittedName>
</protein>
<name>A0A8S5Q040_9CAUD</name>
<organism evidence="1">
    <name type="scientific">Siphoviridae sp. ctOCb13</name>
    <dbReference type="NCBI Taxonomy" id="2825477"/>
    <lineage>
        <taxon>Viruses</taxon>
        <taxon>Duplodnaviria</taxon>
        <taxon>Heunggongvirae</taxon>
        <taxon>Uroviricota</taxon>
        <taxon>Caudoviricetes</taxon>
    </lineage>
</organism>
<evidence type="ECO:0000313" key="1">
    <source>
        <dbReference type="EMBL" id="DAE12703.1"/>
    </source>
</evidence>
<reference evidence="1" key="1">
    <citation type="journal article" date="2021" name="Proc. Natl. Acad. Sci. U.S.A.">
        <title>A Catalog of Tens of Thousands of Viruses from Human Metagenomes Reveals Hidden Associations with Chronic Diseases.</title>
        <authorList>
            <person name="Tisza M.J."/>
            <person name="Buck C.B."/>
        </authorList>
    </citation>
    <scope>NUCLEOTIDE SEQUENCE</scope>
    <source>
        <strain evidence="1">CtOCb13</strain>
    </source>
</reference>
<dbReference type="EMBL" id="BK015555">
    <property type="protein sequence ID" value="DAE12703.1"/>
    <property type="molecule type" value="Genomic_DNA"/>
</dbReference>
<proteinExistence type="predicted"/>
<accession>A0A8S5Q040</accession>
<sequence length="109" mass="13030">MSLDGFCSIVNQHQNRNEKNILHYERALESSDAHIFSMDYGYWNQCCRYRTCYTDVIDFWRSNYPRMVGNNISISYWHRCRHDCYGKIHSKALIKYNGTISGPKRTKHL</sequence>